<accession>A0A5N5QEQ2</accession>
<dbReference type="EMBL" id="SSOP01000186">
    <property type="protein sequence ID" value="KAB5590232.1"/>
    <property type="molecule type" value="Genomic_DNA"/>
</dbReference>
<name>A0A5N5QEQ2_9AGAM</name>
<dbReference type="Pfam" id="PF18885">
    <property type="entry name" value="DUF5648"/>
    <property type="match status" value="1"/>
</dbReference>
<evidence type="ECO:0000259" key="1">
    <source>
        <dbReference type="Pfam" id="PF18885"/>
    </source>
</evidence>
<dbReference type="InterPro" id="IPR043708">
    <property type="entry name" value="DUF5648"/>
</dbReference>
<evidence type="ECO:0000313" key="2">
    <source>
        <dbReference type="EMBL" id="KAB5590232.1"/>
    </source>
</evidence>
<dbReference type="OrthoDB" id="9971254at2759"/>
<keyword evidence="3" id="KW-1185">Reference proteome</keyword>
<sequence length="159" mass="18166">MHTFTDHLYTVHSIAEIARIAGYTSEGTACLALSEPRPELFSVPVYRYSRRSGPNFYTTNQDEGNYLASHKGFCLEDDGRPVWHVFSRQCACCGTIPLYRWYNPEKGDYFYTVDPTGERVGVMGYVMQGLLGYVFPRDAPVVGCRKPLYRWSKRAPGMR</sequence>
<protein>
    <recommendedName>
        <fullName evidence="1">DUF5648 domain-containing protein</fullName>
    </recommendedName>
</protein>
<gene>
    <name evidence="2" type="ORF">CTheo_6335</name>
</gene>
<dbReference type="AlphaFoldDB" id="A0A5N5QEQ2"/>
<comment type="caution">
    <text evidence="2">The sequence shown here is derived from an EMBL/GenBank/DDBJ whole genome shotgun (WGS) entry which is preliminary data.</text>
</comment>
<organism evidence="2 3">
    <name type="scientific">Ceratobasidium theobromae</name>
    <dbReference type="NCBI Taxonomy" id="1582974"/>
    <lineage>
        <taxon>Eukaryota</taxon>
        <taxon>Fungi</taxon>
        <taxon>Dikarya</taxon>
        <taxon>Basidiomycota</taxon>
        <taxon>Agaricomycotina</taxon>
        <taxon>Agaricomycetes</taxon>
        <taxon>Cantharellales</taxon>
        <taxon>Ceratobasidiaceae</taxon>
        <taxon>Ceratobasidium</taxon>
    </lineage>
</organism>
<feature type="domain" description="DUF5648" evidence="1">
    <location>
        <begin position="48"/>
        <end position="154"/>
    </location>
</feature>
<reference evidence="2 3" key="1">
    <citation type="journal article" date="2019" name="Fungal Biol. Biotechnol.">
        <title>Draft genome sequence of fastidious pathogen Ceratobasidium theobromae, which causes vascular-streak dieback in Theobroma cacao.</title>
        <authorList>
            <person name="Ali S.S."/>
            <person name="Asman A."/>
            <person name="Shao J."/>
            <person name="Firmansyah A.P."/>
            <person name="Susilo A.W."/>
            <person name="Rosmana A."/>
            <person name="McMahon P."/>
            <person name="Junaid M."/>
            <person name="Guest D."/>
            <person name="Kheng T.Y."/>
            <person name="Meinhardt L.W."/>
            <person name="Bailey B.A."/>
        </authorList>
    </citation>
    <scope>NUCLEOTIDE SEQUENCE [LARGE SCALE GENOMIC DNA]</scope>
    <source>
        <strain evidence="2 3">CT2</strain>
    </source>
</reference>
<evidence type="ECO:0000313" key="3">
    <source>
        <dbReference type="Proteomes" id="UP000383932"/>
    </source>
</evidence>
<proteinExistence type="predicted"/>
<dbReference type="Proteomes" id="UP000383932">
    <property type="component" value="Unassembled WGS sequence"/>
</dbReference>